<gene>
    <name evidence="1" type="ORF">TNCV_4127471</name>
</gene>
<organism evidence="1 2">
    <name type="scientific">Trichonephila clavipes</name>
    <name type="common">Golden silk orbweaver</name>
    <name type="synonym">Nephila clavipes</name>
    <dbReference type="NCBI Taxonomy" id="2585209"/>
    <lineage>
        <taxon>Eukaryota</taxon>
        <taxon>Metazoa</taxon>
        <taxon>Ecdysozoa</taxon>
        <taxon>Arthropoda</taxon>
        <taxon>Chelicerata</taxon>
        <taxon>Arachnida</taxon>
        <taxon>Araneae</taxon>
        <taxon>Araneomorphae</taxon>
        <taxon>Entelegynae</taxon>
        <taxon>Araneoidea</taxon>
        <taxon>Nephilidae</taxon>
        <taxon>Trichonephila</taxon>
    </lineage>
</organism>
<comment type="caution">
    <text evidence="1">The sequence shown here is derived from an EMBL/GenBank/DDBJ whole genome shotgun (WGS) entry which is preliminary data.</text>
</comment>
<dbReference type="AlphaFoldDB" id="A0A8X6SWS6"/>
<proteinExistence type="predicted"/>
<dbReference type="Proteomes" id="UP000887159">
    <property type="component" value="Unassembled WGS sequence"/>
</dbReference>
<dbReference type="EMBL" id="BMAU01021352">
    <property type="protein sequence ID" value="GFY19360.1"/>
    <property type="molecule type" value="Genomic_DNA"/>
</dbReference>
<keyword evidence="2" id="KW-1185">Reference proteome</keyword>
<sequence>MGQHFQVHGKKSQLLKNFPLFRALDDDEASVSLGQVTKLAPDAKSQVFQRHGSGQVAFQAEPFINVPVGSAVSGGREEVGVIHRNANHFWIYAILRNAGNGEFDRNRLDTMVKHVGMGEKG</sequence>
<name>A0A8X6SWS6_TRICX</name>
<evidence type="ECO:0000313" key="2">
    <source>
        <dbReference type="Proteomes" id="UP000887159"/>
    </source>
</evidence>
<protein>
    <submittedName>
        <fullName evidence="1">Uncharacterized protein</fullName>
    </submittedName>
</protein>
<accession>A0A8X6SWS6</accession>
<evidence type="ECO:0000313" key="1">
    <source>
        <dbReference type="EMBL" id="GFY19360.1"/>
    </source>
</evidence>
<reference evidence="1" key="1">
    <citation type="submission" date="2020-08" db="EMBL/GenBank/DDBJ databases">
        <title>Multicomponent nature underlies the extraordinary mechanical properties of spider dragline silk.</title>
        <authorList>
            <person name="Kono N."/>
            <person name="Nakamura H."/>
            <person name="Mori M."/>
            <person name="Yoshida Y."/>
            <person name="Ohtoshi R."/>
            <person name="Malay A.D."/>
            <person name="Moran D.A.P."/>
            <person name="Tomita M."/>
            <person name="Numata K."/>
            <person name="Arakawa K."/>
        </authorList>
    </citation>
    <scope>NUCLEOTIDE SEQUENCE</scope>
</reference>